<dbReference type="EMBL" id="AMSG01000038">
    <property type="protein sequence ID" value="EKF53951.1"/>
    <property type="molecule type" value="Genomic_DNA"/>
</dbReference>
<feature type="transmembrane region" description="Helical" evidence="1">
    <location>
        <begin position="9"/>
        <end position="26"/>
    </location>
</feature>
<dbReference type="Proteomes" id="UP000007364">
    <property type="component" value="Unassembled WGS sequence"/>
</dbReference>
<dbReference type="STRING" id="555500.I215_14963"/>
<name>K2PZ91_9FLAO</name>
<evidence type="ECO:0000313" key="3">
    <source>
        <dbReference type="Proteomes" id="UP000007364"/>
    </source>
</evidence>
<feature type="transmembrane region" description="Helical" evidence="1">
    <location>
        <begin position="46"/>
        <end position="64"/>
    </location>
</feature>
<feature type="transmembrane region" description="Helical" evidence="1">
    <location>
        <begin position="71"/>
        <end position="89"/>
    </location>
</feature>
<keyword evidence="1" id="KW-1133">Transmembrane helix</keyword>
<feature type="transmembrane region" description="Helical" evidence="1">
    <location>
        <begin position="164"/>
        <end position="187"/>
    </location>
</feature>
<comment type="caution">
    <text evidence="2">The sequence shown here is derived from an EMBL/GenBank/DDBJ whole genome shotgun (WGS) entry which is preliminary data.</text>
</comment>
<keyword evidence="1" id="KW-0472">Membrane</keyword>
<keyword evidence="1" id="KW-0812">Transmembrane</keyword>
<dbReference type="PATRIC" id="fig|555500.3.peg.3076"/>
<sequence>MTINRTEKLGYTFLAVIFALSLYLGFTDDTYFNDVFAAEDNAVEWATAIMLLCVSILCVFRLFTLSKEKSATWKLGVCAFALIFFFGAGEEISWGQRVFNIESSAFFMENNAQKETNLHNLVVSGKKVNKIVFSQLLMVAMVVYLIIVPILYRKMDWVKRLMQTFAVPVVQWHQTIAFLVSTLIVTIIPPSRKWEVYELAFGVVFFLIFLFPLNAYIFQKGKLEKDNN</sequence>
<protein>
    <submittedName>
        <fullName evidence="2">Uncharacterized protein</fullName>
    </submittedName>
</protein>
<feature type="transmembrane region" description="Helical" evidence="1">
    <location>
        <begin position="199"/>
        <end position="218"/>
    </location>
</feature>
<accession>K2PZ91</accession>
<reference evidence="2 3" key="1">
    <citation type="journal article" date="2012" name="J. Bacteriol.">
        <title>Genome Sequence of Galbibacter marinum Type Strain ck-I2-15.</title>
        <authorList>
            <person name="Lai Q."/>
            <person name="Li C."/>
            <person name="Shao Z."/>
        </authorList>
    </citation>
    <scope>NUCLEOTIDE SEQUENCE [LARGE SCALE GENOMIC DNA]</scope>
    <source>
        <strain evidence="3">ck-I2-15</strain>
    </source>
</reference>
<feature type="transmembrane region" description="Helical" evidence="1">
    <location>
        <begin position="131"/>
        <end position="152"/>
    </location>
</feature>
<evidence type="ECO:0000256" key="1">
    <source>
        <dbReference type="SAM" id="Phobius"/>
    </source>
</evidence>
<keyword evidence="3" id="KW-1185">Reference proteome</keyword>
<proteinExistence type="predicted"/>
<evidence type="ECO:0000313" key="2">
    <source>
        <dbReference type="EMBL" id="EKF53951.1"/>
    </source>
</evidence>
<dbReference type="AlphaFoldDB" id="K2PZ91"/>
<dbReference type="OrthoDB" id="7067875at2"/>
<organism evidence="2 3">
    <name type="scientific">Galbibacter marinus</name>
    <dbReference type="NCBI Taxonomy" id="555500"/>
    <lineage>
        <taxon>Bacteria</taxon>
        <taxon>Pseudomonadati</taxon>
        <taxon>Bacteroidota</taxon>
        <taxon>Flavobacteriia</taxon>
        <taxon>Flavobacteriales</taxon>
        <taxon>Flavobacteriaceae</taxon>
        <taxon>Galbibacter</taxon>
    </lineage>
</organism>
<dbReference type="eggNOG" id="ENOG50315RN">
    <property type="taxonomic scope" value="Bacteria"/>
</dbReference>
<gene>
    <name evidence="2" type="ORF">I215_14963</name>
</gene>
<dbReference type="RefSeq" id="WP_008992815.1">
    <property type="nucleotide sequence ID" value="NZ_AMSG01000038.1"/>
</dbReference>